<organism evidence="2 3">
    <name type="scientific">Pseudomonas syringae pv. actinidiae</name>
    <dbReference type="NCBI Taxonomy" id="103796"/>
    <lineage>
        <taxon>Bacteria</taxon>
        <taxon>Pseudomonadati</taxon>
        <taxon>Pseudomonadota</taxon>
        <taxon>Gammaproteobacteria</taxon>
        <taxon>Pseudomonadales</taxon>
        <taxon>Pseudomonadaceae</taxon>
        <taxon>Pseudomonas</taxon>
        <taxon>Pseudomonas syringae</taxon>
    </lineage>
</organism>
<dbReference type="InterPro" id="IPR041519">
    <property type="entry name" value="HEPN_RiboL-PSP"/>
</dbReference>
<name>A0AAN4PZ44_PSESF</name>
<sequence>MSICQYAREGMNERLAEARALLDCVKHQEPDEGVPNLPTALSLTLRGLFYVSVYGALEYSVTHGTQAFINNLCSLSVNTKHLEHSLYSIALDSQLSSVRDSGEKKKWETRRALFKSVEVGSACSIPDTVFGSYLHNVYPKTILEIFCCLGISKPATNAESEIGYFKEITEKRNAVAHGREAAGEAGKGLTKHDMEIRLNAAYSICSYFLDTIDEHTATLKFVRARFRSNYRLISEA</sequence>
<proteinExistence type="predicted"/>
<dbReference type="Pfam" id="PF18735">
    <property type="entry name" value="HEPN_RiboL-PSP"/>
    <property type="match status" value="1"/>
</dbReference>
<gene>
    <name evidence="2" type="ORF">KPSA3_00175</name>
</gene>
<comment type="caution">
    <text evidence="2">The sequence shown here is derived from an EMBL/GenBank/DDBJ whole genome shotgun (WGS) entry which is preliminary data.</text>
</comment>
<dbReference type="Proteomes" id="UP000248291">
    <property type="component" value="Unassembled WGS sequence"/>
</dbReference>
<evidence type="ECO:0000313" key="3">
    <source>
        <dbReference type="Proteomes" id="UP000248291"/>
    </source>
</evidence>
<feature type="domain" description="RiboL-PSP-HEPN" evidence="1">
    <location>
        <begin position="20"/>
        <end position="212"/>
    </location>
</feature>
<dbReference type="AlphaFoldDB" id="A0AAN4PZ44"/>
<accession>A0AAN4PZ44</accession>
<evidence type="ECO:0000259" key="1">
    <source>
        <dbReference type="Pfam" id="PF18735"/>
    </source>
</evidence>
<reference evidence="2 3" key="1">
    <citation type="submission" date="2018-04" db="EMBL/GenBank/DDBJ databases">
        <title>Draft genome sequence of Pseudomonas syringae pv. actinidiae biovar 3 strains isolated from kiwifruit in Kagawa prefecture.</title>
        <authorList>
            <person name="Tabuchi M."/>
            <person name="Saito M."/>
            <person name="Fujiwara S."/>
            <person name="Sasa N."/>
            <person name="Akimitsu K."/>
            <person name="Gomi K."/>
            <person name="Konishi-Sugita S."/>
            <person name="Hamano K."/>
            <person name="Kataoka I."/>
        </authorList>
    </citation>
    <scope>NUCLEOTIDE SEQUENCE [LARGE SCALE GENOMIC DNA]</scope>
    <source>
        <strain evidence="2 3">MAFF212211</strain>
    </source>
</reference>
<protein>
    <submittedName>
        <fullName evidence="2">Adenosine deaminase</fullName>
    </submittedName>
</protein>
<dbReference type="EMBL" id="BGKA01000004">
    <property type="protein sequence ID" value="GBH14289.1"/>
    <property type="molecule type" value="Genomic_DNA"/>
</dbReference>
<evidence type="ECO:0000313" key="2">
    <source>
        <dbReference type="EMBL" id="GBH14289.1"/>
    </source>
</evidence>